<protein>
    <submittedName>
        <fullName evidence="2">Uncharacterized protein</fullName>
    </submittedName>
</protein>
<organism evidence="2 3">
    <name type="scientific">Armillaria tabescens</name>
    <name type="common">Ringless honey mushroom</name>
    <name type="synonym">Agaricus tabescens</name>
    <dbReference type="NCBI Taxonomy" id="1929756"/>
    <lineage>
        <taxon>Eukaryota</taxon>
        <taxon>Fungi</taxon>
        <taxon>Dikarya</taxon>
        <taxon>Basidiomycota</taxon>
        <taxon>Agaricomycotina</taxon>
        <taxon>Agaricomycetes</taxon>
        <taxon>Agaricomycetidae</taxon>
        <taxon>Agaricales</taxon>
        <taxon>Marasmiineae</taxon>
        <taxon>Physalacriaceae</taxon>
        <taxon>Desarmillaria</taxon>
    </lineage>
</organism>
<dbReference type="GO" id="GO:0004113">
    <property type="term" value="F:2',3'-cyclic-nucleotide 3'-phosphodiesterase activity"/>
    <property type="evidence" value="ECO:0007669"/>
    <property type="project" value="TreeGrafter"/>
</dbReference>
<dbReference type="EMBL" id="JAUEPS010000002">
    <property type="protein sequence ID" value="KAK0467732.1"/>
    <property type="molecule type" value="Genomic_DNA"/>
</dbReference>
<dbReference type="RefSeq" id="XP_060338007.1">
    <property type="nucleotide sequence ID" value="XM_060480063.1"/>
</dbReference>
<dbReference type="GO" id="GO:0009187">
    <property type="term" value="P:cyclic nucleotide metabolic process"/>
    <property type="evidence" value="ECO:0007669"/>
    <property type="project" value="TreeGrafter"/>
</dbReference>
<reference evidence="2" key="1">
    <citation type="submission" date="2023-06" db="EMBL/GenBank/DDBJ databases">
        <authorList>
            <consortium name="Lawrence Berkeley National Laboratory"/>
            <person name="Ahrendt S."/>
            <person name="Sahu N."/>
            <person name="Indic B."/>
            <person name="Wong-Bajracharya J."/>
            <person name="Merenyi Z."/>
            <person name="Ke H.-M."/>
            <person name="Monk M."/>
            <person name="Kocsube S."/>
            <person name="Drula E."/>
            <person name="Lipzen A."/>
            <person name="Balint B."/>
            <person name="Henrissat B."/>
            <person name="Andreopoulos B."/>
            <person name="Martin F.M."/>
            <person name="Harder C.B."/>
            <person name="Rigling D."/>
            <person name="Ford K.L."/>
            <person name="Foster G.D."/>
            <person name="Pangilinan J."/>
            <person name="Papanicolaou A."/>
            <person name="Barry K."/>
            <person name="LaButti K."/>
            <person name="Viragh M."/>
            <person name="Koriabine M."/>
            <person name="Yan M."/>
            <person name="Riley R."/>
            <person name="Champramary S."/>
            <person name="Plett K.L."/>
            <person name="Tsai I.J."/>
            <person name="Slot J."/>
            <person name="Sipos G."/>
            <person name="Plett J."/>
            <person name="Nagy L.G."/>
            <person name="Grigoriev I.V."/>
        </authorList>
    </citation>
    <scope>NUCLEOTIDE SEQUENCE</scope>
    <source>
        <strain evidence="2">CCBAS 213</strain>
    </source>
</reference>
<name>A0AA39NLB4_ARMTA</name>
<dbReference type="InterPro" id="IPR009097">
    <property type="entry name" value="Cyclic_Pdiesterase"/>
</dbReference>
<dbReference type="PANTHER" id="PTHR28141:SF1">
    <property type="entry name" value="2',3'-CYCLIC-NUCLEOTIDE 3'-PHOSPHODIESTERASE"/>
    <property type="match status" value="1"/>
</dbReference>
<evidence type="ECO:0000313" key="2">
    <source>
        <dbReference type="EMBL" id="KAK0467732.1"/>
    </source>
</evidence>
<gene>
    <name evidence="2" type="ORF">EV420DRAFT_1742831</name>
</gene>
<feature type="compositionally biased region" description="Basic residues" evidence="1">
    <location>
        <begin position="266"/>
        <end position="283"/>
    </location>
</feature>
<dbReference type="AlphaFoldDB" id="A0AA39NLB4"/>
<dbReference type="Proteomes" id="UP001175211">
    <property type="component" value="Unassembled WGS sequence"/>
</dbReference>
<evidence type="ECO:0000313" key="3">
    <source>
        <dbReference type="Proteomes" id="UP001175211"/>
    </source>
</evidence>
<proteinExistence type="predicted"/>
<keyword evidence="3" id="KW-1185">Reference proteome</keyword>
<dbReference type="SUPFAM" id="SSF55144">
    <property type="entry name" value="LigT-like"/>
    <property type="match status" value="1"/>
</dbReference>
<dbReference type="GeneID" id="85363611"/>
<dbReference type="PANTHER" id="PTHR28141">
    <property type="entry name" value="2',3'-CYCLIC-NUCLEOTIDE 3'-PHOSPHODIESTERASE"/>
    <property type="match status" value="1"/>
</dbReference>
<feature type="region of interest" description="Disordered" evidence="1">
    <location>
        <begin position="254"/>
        <end position="314"/>
    </location>
</feature>
<feature type="region of interest" description="Disordered" evidence="1">
    <location>
        <begin position="1"/>
        <end position="26"/>
    </location>
</feature>
<comment type="caution">
    <text evidence="2">The sequence shown here is derived from an EMBL/GenBank/DDBJ whole genome shotgun (WGS) entry which is preliminary data.</text>
</comment>
<accession>A0AA39NLB4</accession>
<sequence>MHSRSSESRNGYQRVSHSPDWQRKEQCRRVGRKESIAFLFTVNTPIHPGHKAGVKKGYALWLVPSSTEFTAFSEFMKFRPQSYTLDSHSRSYPSFDPHITLATFDVLPSSFNLDAIPLDNLSRPVASFDSIKCGNSYLGALSIRISQSSKLMRLHEAVTRHLSTLNIQWKSRSFPHMSLFYVDEPDERKRLEAELKSSGRIQSYDGGRCLKLTANPTSTQSAQVKRFTGAEIWLVDCTSRSVKQWCMMKKRSLVFPASRPPPPKKTAPKKRTAAHTTPHKRRAHPEYLAVPPKPRHHRRRPTSPNRLFTSQSQRSSSKYRTFKCGVCKDDTSSIDCSMPLNTTKPMSYFLDDFHQNFLYYNMTREHISRRITFKEGTYERLGHSYNLSPIFFEGIVTREKRAMAKKI</sequence>
<dbReference type="Gene3D" id="3.90.1140.10">
    <property type="entry name" value="Cyclic phosphodiesterase"/>
    <property type="match status" value="1"/>
</dbReference>
<dbReference type="InterPro" id="IPR012386">
    <property type="entry name" value="Cyclic-nucl_3Pdiesterase"/>
</dbReference>
<dbReference type="Pfam" id="PF07823">
    <property type="entry name" value="CPDase"/>
    <property type="match status" value="1"/>
</dbReference>
<evidence type="ECO:0000256" key="1">
    <source>
        <dbReference type="SAM" id="MobiDB-lite"/>
    </source>
</evidence>